<dbReference type="EMBL" id="MWUU01000004">
    <property type="protein sequence ID" value="PCF56124.1"/>
    <property type="molecule type" value="Genomic_DNA"/>
</dbReference>
<organism evidence="15 16">
    <name type="scientific">Staphylococcus delphini</name>
    <dbReference type="NCBI Taxonomy" id="53344"/>
    <lineage>
        <taxon>Bacteria</taxon>
        <taxon>Bacillati</taxon>
        <taxon>Bacillota</taxon>
        <taxon>Bacilli</taxon>
        <taxon>Bacillales</taxon>
        <taxon>Staphylococcaceae</taxon>
        <taxon>Staphylococcus</taxon>
        <taxon>Staphylococcus intermedius group</taxon>
    </lineage>
</organism>
<dbReference type="EC" id="5.4.2.2" evidence="4"/>
<keyword evidence="8 10" id="KW-0460">Magnesium</keyword>
<dbReference type="InterPro" id="IPR005844">
    <property type="entry name" value="A-D-PHexomutase_a/b/a-I"/>
</dbReference>
<dbReference type="InterPro" id="IPR036900">
    <property type="entry name" value="A-D-PHexomutase_C_sf"/>
</dbReference>
<dbReference type="Gene3D" id="3.30.310.50">
    <property type="entry name" value="Alpha-D-phosphohexomutase, C-terminal domain"/>
    <property type="match status" value="1"/>
</dbReference>
<dbReference type="GO" id="GO:0006166">
    <property type="term" value="P:purine ribonucleoside salvage"/>
    <property type="evidence" value="ECO:0007669"/>
    <property type="project" value="TreeGrafter"/>
</dbReference>
<dbReference type="PANTHER" id="PTHR45745">
    <property type="entry name" value="PHOSPHOMANNOMUTASE 45A"/>
    <property type="match status" value="1"/>
</dbReference>
<dbReference type="Gene3D" id="3.40.120.10">
    <property type="entry name" value="Alpha-D-Glucose-1,6-Bisphosphate, subunit A, domain 3"/>
    <property type="match status" value="3"/>
</dbReference>
<dbReference type="SUPFAM" id="SSF55957">
    <property type="entry name" value="Phosphoglucomutase, C-terminal domain"/>
    <property type="match status" value="1"/>
</dbReference>
<evidence type="ECO:0000313" key="16">
    <source>
        <dbReference type="Proteomes" id="UP000218335"/>
    </source>
</evidence>
<feature type="domain" description="Alpha-D-phosphohexomutase alpha/beta/alpha" evidence="13">
    <location>
        <begin position="208"/>
        <end position="303"/>
    </location>
</feature>
<evidence type="ECO:0000256" key="3">
    <source>
        <dbReference type="ARBA" id="ARBA00010231"/>
    </source>
</evidence>
<feature type="domain" description="Alpha-D-phosphohexomutase alpha/beta/alpha" evidence="12">
    <location>
        <begin position="39"/>
        <end position="175"/>
    </location>
</feature>
<dbReference type="GO" id="GO:0000287">
    <property type="term" value="F:magnesium ion binding"/>
    <property type="evidence" value="ECO:0007669"/>
    <property type="project" value="InterPro"/>
</dbReference>
<evidence type="ECO:0000259" key="12">
    <source>
        <dbReference type="Pfam" id="PF02878"/>
    </source>
</evidence>
<dbReference type="GO" id="GO:0004614">
    <property type="term" value="F:phosphoglucomutase activity"/>
    <property type="evidence" value="ECO:0007669"/>
    <property type="project" value="UniProtKB-EC"/>
</dbReference>
<evidence type="ECO:0000259" key="11">
    <source>
        <dbReference type="Pfam" id="PF00408"/>
    </source>
</evidence>
<evidence type="ECO:0000256" key="8">
    <source>
        <dbReference type="ARBA" id="ARBA00022842"/>
    </source>
</evidence>
<sequence length="553" mass="61282">MVDVLKAQWMSKLDESLVREFYEGQTEEERQAGFEDVLTFGTAGIRSTFGIGPGRLNKFTVRKVALGLAQYLNAKQSDATVVIHFDTRFLSEDFGREIARVLATKGVKVVLADSYKSTPELSFAVRYLQATAGVMITASHNPSNYNGIKIYGPDGGQLLPAASEDLSQYINAIESPLDITANDFVALRDAGMILPLADEVTETYKVGVKALVGPIESQGEKVVLTSLHGTSLPLGATLLTELGFEDFVVETTQSQPDGRFPTVKSANPEEAAAFEYGMRLAEQEDASLIIATDPDADRFGFVERYEDGTTRYFNGNEIGLILMKLRYQELQPTGDAFYIIKSIVTGALSEAFAKALNIEVVNVLTGFKYISEQLQQRETEDAQLVLAFEESHGYLAKDLSRDKDAIQFIPLLVKYKQMLTQNGLTFKEVLEDIYAQIGRYDDLTLSPTYAGQQGRQKIDQLMTHFRNDTSDTLLGLNIVTKEDYLAQQTTHLADGTTTVIDLPQADVIRYTFEEGFIALRPSGTEPKIKVYFSLNVDDFEGLVEAFKSTYLSE</sequence>
<dbReference type="InterPro" id="IPR005845">
    <property type="entry name" value="A-D-PHexomutase_a/b/a-II"/>
</dbReference>
<feature type="domain" description="Alpha-D-phosphohexomutase alpha/beta/alpha" evidence="14">
    <location>
        <begin position="314"/>
        <end position="435"/>
    </location>
</feature>
<dbReference type="InterPro" id="IPR016055">
    <property type="entry name" value="A-D-PHexomutase_a/b/a-I/II/III"/>
</dbReference>
<dbReference type="PROSITE" id="PS00710">
    <property type="entry name" value="PGM_PMM"/>
    <property type="match status" value="1"/>
</dbReference>
<dbReference type="InterPro" id="IPR005846">
    <property type="entry name" value="A-D-PHexomutase_a/b/a-III"/>
</dbReference>
<evidence type="ECO:0000259" key="13">
    <source>
        <dbReference type="Pfam" id="PF02879"/>
    </source>
</evidence>
<evidence type="ECO:0000256" key="1">
    <source>
        <dbReference type="ARBA" id="ARBA00000443"/>
    </source>
</evidence>
<dbReference type="Pfam" id="PF02878">
    <property type="entry name" value="PGM_PMM_I"/>
    <property type="match status" value="1"/>
</dbReference>
<evidence type="ECO:0000256" key="10">
    <source>
        <dbReference type="RuleBase" id="RU004326"/>
    </source>
</evidence>
<accession>A0A2A4GYJ7</accession>
<feature type="domain" description="Alpha-D-phosphohexomutase C-terminal" evidence="11">
    <location>
        <begin position="494"/>
        <end position="532"/>
    </location>
</feature>
<dbReference type="SUPFAM" id="SSF53738">
    <property type="entry name" value="Phosphoglucomutase, first 3 domains"/>
    <property type="match status" value="3"/>
</dbReference>
<name>A0A2A4GYJ7_9STAP</name>
<dbReference type="Pfam" id="PF02879">
    <property type="entry name" value="PGM_PMM_II"/>
    <property type="match status" value="1"/>
</dbReference>
<evidence type="ECO:0000313" key="15">
    <source>
        <dbReference type="EMBL" id="PCF56124.1"/>
    </source>
</evidence>
<dbReference type="AlphaFoldDB" id="A0A2A4GYJ7"/>
<dbReference type="GO" id="GO:0006006">
    <property type="term" value="P:glucose metabolic process"/>
    <property type="evidence" value="ECO:0007669"/>
    <property type="project" value="UniProtKB-KW"/>
</dbReference>
<dbReference type="GO" id="GO:0008973">
    <property type="term" value="F:phosphopentomutase activity"/>
    <property type="evidence" value="ECO:0007669"/>
    <property type="project" value="TreeGrafter"/>
</dbReference>
<evidence type="ECO:0000256" key="5">
    <source>
        <dbReference type="ARBA" id="ARBA00022526"/>
    </source>
</evidence>
<proteinExistence type="inferred from homology"/>
<keyword evidence="9" id="KW-0413">Isomerase</keyword>
<keyword evidence="7 10" id="KW-0479">Metal-binding</keyword>
<evidence type="ECO:0000256" key="2">
    <source>
        <dbReference type="ARBA" id="ARBA00001946"/>
    </source>
</evidence>
<dbReference type="Pfam" id="PF00408">
    <property type="entry name" value="PGM_PMM_IV"/>
    <property type="match status" value="1"/>
</dbReference>
<dbReference type="InterPro" id="IPR016066">
    <property type="entry name" value="A-D-PHexomutase_CS"/>
</dbReference>
<dbReference type="Proteomes" id="UP000218335">
    <property type="component" value="Unassembled WGS sequence"/>
</dbReference>
<dbReference type="PANTHER" id="PTHR45745:SF1">
    <property type="entry name" value="PHOSPHOGLUCOMUTASE 2B-RELATED"/>
    <property type="match status" value="1"/>
</dbReference>
<evidence type="ECO:0000256" key="6">
    <source>
        <dbReference type="ARBA" id="ARBA00022553"/>
    </source>
</evidence>
<keyword evidence="6" id="KW-0597">Phosphoprotein</keyword>
<dbReference type="InterPro" id="IPR005843">
    <property type="entry name" value="A-D-PHexomutase_C"/>
</dbReference>
<dbReference type="CDD" id="cd05799">
    <property type="entry name" value="PGM2"/>
    <property type="match status" value="1"/>
</dbReference>
<comment type="similarity">
    <text evidence="3 10">Belongs to the phosphohexose mutase family.</text>
</comment>
<evidence type="ECO:0000256" key="9">
    <source>
        <dbReference type="ARBA" id="ARBA00023235"/>
    </source>
</evidence>
<evidence type="ECO:0000256" key="7">
    <source>
        <dbReference type="ARBA" id="ARBA00022723"/>
    </source>
</evidence>
<evidence type="ECO:0000256" key="4">
    <source>
        <dbReference type="ARBA" id="ARBA00012728"/>
    </source>
</evidence>
<comment type="cofactor">
    <cofactor evidence="2">
        <name>Mg(2+)</name>
        <dbReference type="ChEBI" id="CHEBI:18420"/>
    </cofactor>
</comment>
<dbReference type="Pfam" id="PF02880">
    <property type="entry name" value="PGM_PMM_III"/>
    <property type="match status" value="1"/>
</dbReference>
<comment type="caution">
    <text evidence="15">The sequence shown here is derived from an EMBL/GenBank/DDBJ whole genome shotgun (WGS) entry which is preliminary data.</text>
</comment>
<keyword evidence="5" id="KW-0313">Glucose metabolism</keyword>
<comment type="catalytic activity">
    <reaction evidence="1">
        <text>alpha-D-glucose 1-phosphate = alpha-D-glucose 6-phosphate</text>
        <dbReference type="Rhea" id="RHEA:23536"/>
        <dbReference type="ChEBI" id="CHEBI:58225"/>
        <dbReference type="ChEBI" id="CHEBI:58601"/>
        <dbReference type="EC" id="5.4.2.2"/>
    </reaction>
</comment>
<protein>
    <recommendedName>
        <fullName evidence="4">phosphoglucomutase (alpha-D-glucose-1,6-bisphosphate-dependent)</fullName>
        <ecNumber evidence="4">5.4.2.2</ecNumber>
    </recommendedName>
</protein>
<keyword evidence="5" id="KW-0119">Carbohydrate metabolism</keyword>
<reference evidence="15 16" key="1">
    <citation type="journal article" date="2017" name="PLoS ONE">
        <title>Development of a real-time PCR for detection of Staphylococcus pseudintermedius using a novel automated comparison of whole-genome sequences.</title>
        <authorList>
            <person name="Verstappen K.M."/>
            <person name="Huijbregts L."/>
            <person name="Spaninks M."/>
            <person name="Wagenaar J.A."/>
            <person name="Fluit A.C."/>
            <person name="Duim B."/>
        </authorList>
    </citation>
    <scope>NUCLEOTIDE SEQUENCE [LARGE SCALE GENOMIC DNA]</scope>
    <source>
        <strain evidence="15 16">215070706401-1</strain>
    </source>
</reference>
<evidence type="ECO:0000259" key="14">
    <source>
        <dbReference type="Pfam" id="PF02880"/>
    </source>
</evidence>
<gene>
    <name evidence="15" type="ORF">B5C08_04135</name>
</gene>